<organism evidence="1 2">
    <name type="scientific">Scutellospora calospora</name>
    <dbReference type="NCBI Taxonomy" id="85575"/>
    <lineage>
        <taxon>Eukaryota</taxon>
        <taxon>Fungi</taxon>
        <taxon>Fungi incertae sedis</taxon>
        <taxon>Mucoromycota</taxon>
        <taxon>Glomeromycotina</taxon>
        <taxon>Glomeromycetes</taxon>
        <taxon>Diversisporales</taxon>
        <taxon>Gigasporaceae</taxon>
        <taxon>Scutellospora</taxon>
    </lineage>
</organism>
<gene>
    <name evidence="1" type="ORF">SCALOS_LOCUS315</name>
</gene>
<keyword evidence="2" id="KW-1185">Reference proteome</keyword>
<protein>
    <submittedName>
        <fullName evidence="1">1551_t:CDS:1</fullName>
    </submittedName>
</protein>
<feature type="non-terminal residue" evidence="1">
    <location>
        <position position="1"/>
    </location>
</feature>
<evidence type="ECO:0000313" key="1">
    <source>
        <dbReference type="EMBL" id="CAG8436786.1"/>
    </source>
</evidence>
<name>A0ACA9JUN3_9GLOM</name>
<comment type="caution">
    <text evidence="1">The sequence shown here is derived from an EMBL/GenBank/DDBJ whole genome shotgun (WGS) entry which is preliminary data.</text>
</comment>
<dbReference type="EMBL" id="CAJVPM010000144">
    <property type="protein sequence ID" value="CAG8436786.1"/>
    <property type="molecule type" value="Genomic_DNA"/>
</dbReference>
<reference evidence="1" key="1">
    <citation type="submission" date="2021-06" db="EMBL/GenBank/DDBJ databases">
        <authorList>
            <person name="Kallberg Y."/>
            <person name="Tangrot J."/>
            <person name="Rosling A."/>
        </authorList>
    </citation>
    <scope>NUCLEOTIDE SEQUENCE</scope>
    <source>
        <strain evidence="1">AU212A</strain>
    </source>
</reference>
<dbReference type="Proteomes" id="UP000789860">
    <property type="component" value="Unassembled WGS sequence"/>
</dbReference>
<sequence length="54" mass="6244">SRATTVERVKKVQKITKERYDRQLRVFENLDKGDSVLVYKASQATSKSNKLDSK</sequence>
<evidence type="ECO:0000313" key="2">
    <source>
        <dbReference type="Proteomes" id="UP000789860"/>
    </source>
</evidence>
<proteinExistence type="predicted"/>
<accession>A0ACA9JUN3</accession>